<keyword evidence="3" id="KW-1134">Transmembrane beta strand</keyword>
<name>E0NPI9_9BACT</name>
<dbReference type="Proteomes" id="UP000004394">
    <property type="component" value="Unassembled WGS sequence"/>
</dbReference>
<dbReference type="EMBL" id="AEEI01000004">
    <property type="protein sequence ID" value="EFM02948.1"/>
    <property type="molecule type" value="Genomic_DNA"/>
</dbReference>
<evidence type="ECO:0000256" key="1">
    <source>
        <dbReference type="ARBA" id="ARBA00004571"/>
    </source>
</evidence>
<keyword evidence="7" id="KW-0998">Cell outer membrane</keyword>
<dbReference type="STRING" id="862515.HMPREF0658_0090"/>
<dbReference type="Gene3D" id="2.40.160.60">
    <property type="entry name" value="Outer membrane protein transport protein (OMPP1/FadL/TodX)"/>
    <property type="match status" value="1"/>
</dbReference>
<dbReference type="BioCyc" id="PMAR862515-HMP:GMOO-95-MONOMER"/>
<evidence type="ECO:0000256" key="8">
    <source>
        <dbReference type="SAM" id="SignalP"/>
    </source>
</evidence>
<comment type="similarity">
    <text evidence="2">Belongs to the OmpP1/FadL family.</text>
</comment>
<protein>
    <recommendedName>
        <fullName evidence="11">Outer membrane protein transport protein, Ompp1/FadL/TodX family</fullName>
    </recommendedName>
</protein>
<dbReference type="PANTHER" id="PTHR35093">
    <property type="entry name" value="OUTER MEMBRANE PROTEIN NMB0088-RELATED"/>
    <property type="match status" value="1"/>
</dbReference>
<dbReference type="GO" id="GO:0009279">
    <property type="term" value="C:cell outer membrane"/>
    <property type="evidence" value="ECO:0007669"/>
    <property type="project" value="UniProtKB-SubCell"/>
</dbReference>
<keyword evidence="4" id="KW-0812">Transmembrane</keyword>
<keyword evidence="6" id="KW-0472">Membrane</keyword>
<dbReference type="InterPro" id="IPR005017">
    <property type="entry name" value="OMPP1/FadL/TodX"/>
</dbReference>
<feature type="signal peptide" evidence="8">
    <location>
        <begin position="1"/>
        <end position="21"/>
    </location>
</feature>
<evidence type="ECO:0000313" key="10">
    <source>
        <dbReference type="Proteomes" id="UP000004394"/>
    </source>
</evidence>
<evidence type="ECO:0008006" key="11">
    <source>
        <dbReference type="Google" id="ProtNLM"/>
    </source>
</evidence>
<evidence type="ECO:0000313" key="9">
    <source>
        <dbReference type="EMBL" id="EFM02948.1"/>
    </source>
</evidence>
<organism evidence="9 10">
    <name type="scientific">Hoylesella marshii DSM 16973 = JCM 13450</name>
    <dbReference type="NCBI Taxonomy" id="862515"/>
    <lineage>
        <taxon>Bacteria</taxon>
        <taxon>Pseudomonadati</taxon>
        <taxon>Bacteroidota</taxon>
        <taxon>Bacteroidia</taxon>
        <taxon>Bacteroidales</taxon>
        <taxon>Prevotellaceae</taxon>
        <taxon>Hoylesella</taxon>
    </lineage>
</organism>
<reference evidence="9" key="1">
    <citation type="submission" date="2010-07" db="EMBL/GenBank/DDBJ databases">
        <authorList>
            <person name="Muzny D."/>
            <person name="Qin X."/>
            <person name="Deng J."/>
            <person name="Jiang H."/>
            <person name="Liu Y."/>
            <person name="Qu J."/>
            <person name="Song X.-Z."/>
            <person name="Zhang L."/>
            <person name="Thornton R."/>
            <person name="Coyle M."/>
            <person name="Francisco L."/>
            <person name="Jackson L."/>
            <person name="Javaid M."/>
            <person name="Korchina V."/>
            <person name="Kovar C."/>
            <person name="Mata R."/>
            <person name="Mathew T."/>
            <person name="Ngo R."/>
            <person name="Nguyen L."/>
            <person name="Nguyen N."/>
            <person name="Okwuonu G."/>
            <person name="Ongeri F."/>
            <person name="Pham C."/>
            <person name="Simmons D."/>
            <person name="Wilczek-Boney K."/>
            <person name="Hale W."/>
            <person name="Jakkamsetti A."/>
            <person name="Pham P."/>
            <person name="Ruth R."/>
            <person name="San Lucas F."/>
            <person name="Warren J."/>
            <person name="Zhang J."/>
            <person name="Zhao Z."/>
            <person name="Zhou C."/>
            <person name="Zhu D."/>
            <person name="Lee S."/>
            <person name="Bess C."/>
            <person name="Blankenburg K."/>
            <person name="Forbes L."/>
            <person name="Fu Q."/>
            <person name="Gubbala S."/>
            <person name="Hirani K."/>
            <person name="Jayaseelan J.C."/>
            <person name="Lara F."/>
            <person name="Munidasa M."/>
            <person name="Palculict T."/>
            <person name="Patil S."/>
            <person name="Pu L.-L."/>
            <person name="Saada N."/>
            <person name="Tang L."/>
            <person name="Weissenberger G."/>
            <person name="Zhu Y."/>
            <person name="Hemphill L."/>
            <person name="Shang Y."/>
            <person name="Youmans B."/>
            <person name="Ayvaz T."/>
            <person name="Ross M."/>
            <person name="Santibanez J."/>
            <person name="Aqrawi P."/>
            <person name="Gross S."/>
            <person name="Joshi V."/>
            <person name="Fowler G."/>
            <person name="Nazareth L."/>
            <person name="Reid J."/>
            <person name="Worley K."/>
            <person name="Petrosino J."/>
            <person name="Highlander S."/>
            <person name="Gibbs R."/>
        </authorList>
    </citation>
    <scope>NUCLEOTIDE SEQUENCE [LARGE SCALE GENOMIC DNA]</scope>
    <source>
        <strain evidence="9">DSM 16973</strain>
    </source>
</reference>
<accession>E0NPI9</accession>
<dbReference type="SUPFAM" id="SSF56935">
    <property type="entry name" value="Porins"/>
    <property type="match status" value="1"/>
</dbReference>
<dbReference type="eggNOG" id="COG2067">
    <property type="taxonomic scope" value="Bacteria"/>
</dbReference>
<feature type="chain" id="PRO_5003138141" description="Outer membrane protein transport protein, Ompp1/FadL/TodX family" evidence="8">
    <location>
        <begin position="22"/>
        <end position="509"/>
    </location>
</feature>
<evidence type="ECO:0000256" key="7">
    <source>
        <dbReference type="ARBA" id="ARBA00023237"/>
    </source>
</evidence>
<evidence type="ECO:0000256" key="5">
    <source>
        <dbReference type="ARBA" id="ARBA00022729"/>
    </source>
</evidence>
<keyword evidence="5 8" id="KW-0732">Signal</keyword>
<evidence type="ECO:0000256" key="6">
    <source>
        <dbReference type="ARBA" id="ARBA00023136"/>
    </source>
</evidence>
<sequence>MNQVKLVSLALMTLMSEAAFAGGLLTNTNQNIIFLRNPARDGAIGIDGVYSNPAGVAFLGKGLHLSFNVQNAYQTRTIRSGITVPSLASTPYYQPFRLNGGNEDGVKRFKGTASVPIIPSIQAALNYDKWGFQAGFAIGGGGGKATFNDGLGSFERQIAMIPALLHAQGLTTTTPGYRVNSYINGQQYIFGLQLGATYKFNDHLAGYVGARFNYVSNRYEGSITDITANIGGTDYNLFQYFGDKAVSLKEKSALYELQATQTTDPAKKAALQTAAAQYAAAADQMDKTKRQFADKYLDCTQTGWGVTPIIGLDYKYKKLNVGVRYEMNTNLNIENNTKRDDTGLFKHGVNTPNDIPGLFTLGAQYEVSPTVRVMAGYHLFFDKNADMANDKQKLLAGNTQEFLAGAEWDISKVVQVSAGVQRTKYGLGNGDYLNDMSFVTSSYSIGFGAGFQISEKVKLNVAYFWTNYETFDKAYDSVIKSGVSEIAVKNTDSFTRTNKVFGVGLDIDI</sequence>
<dbReference type="PANTHER" id="PTHR35093:SF8">
    <property type="entry name" value="OUTER MEMBRANE PROTEIN NMB0088-RELATED"/>
    <property type="match status" value="1"/>
</dbReference>
<evidence type="ECO:0000256" key="4">
    <source>
        <dbReference type="ARBA" id="ARBA00022692"/>
    </source>
</evidence>
<evidence type="ECO:0000256" key="2">
    <source>
        <dbReference type="ARBA" id="ARBA00008163"/>
    </source>
</evidence>
<evidence type="ECO:0000256" key="3">
    <source>
        <dbReference type="ARBA" id="ARBA00022452"/>
    </source>
</evidence>
<comment type="subcellular location">
    <subcellularLocation>
        <location evidence="1">Cell outer membrane</location>
        <topology evidence="1">Multi-pass membrane protein</topology>
    </subcellularLocation>
</comment>
<dbReference type="HOGENOM" id="CLU_537311_0_0_10"/>
<comment type="caution">
    <text evidence="9">The sequence shown here is derived from an EMBL/GenBank/DDBJ whole genome shotgun (WGS) entry which is preliminary data.</text>
</comment>
<dbReference type="RefSeq" id="WP_006947748.1">
    <property type="nucleotide sequence ID" value="NZ_GL397214.1"/>
</dbReference>
<gene>
    <name evidence="9" type="ORF">HMPREF0658_0090</name>
</gene>
<keyword evidence="10" id="KW-1185">Reference proteome</keyword>
<dbReference type="GO" id="GO:0015483">
    <property type="term" value="F:long-chain fatty acid transporting porin activity"/>
    <property type="evidence" value="ECO:0007669"/>
    <property type="project" value="TreeGrafter"/>
</dbReference>
<dbReference type="AlphaFoldDB" id="E0NPI9"/>
<proteinExistence type="inferred from homology"/>